<dbReference type="GO" id="GO:0006457">
    <property type="term" value="P:protein folding"/>
    <property type="evidence" value="ECO:0007669"/>
    <property type="project" value="TreeGrafter"/>
</dbReference>
<evidence type="ECO:0000256" key="3">
    <source>
        <dbReference type="ARBA" id="ARBA00012723"/>
    </source>
</evidence>
<evidence type="ECO:0000259" key="11">
    <source>
        <dbReference type="PROSITE" id="PS51352"/>
    </source>
</evidence>
<dbReference type="Gene3D" id="3.40.30.10">
    <property type="entry name" value="Glutaredoxin"/>
    <property type="match status" value="2"/>
</dbReference>
<evidence type="ECO:0000256" key="1">
    <source>
        <dbReference type="ARBA" id="ARBA00001182"/>
    </source>
</evidence>
<dbReference type="PRINTS" id="PR00421">
    <property type="entry name" value="THIOREDOXIN"/>
</dbReference>
<keyword evidence="8" id="KW-0676">Redox-active center</keyword>
<keyword evidence="4 10" id="KW-0732">Signal</keyword>
<dbReference type="InterPro" id="IPR011679">
    <property type="entry name" value="ERp29_C"/>
</dbReference>
<dbReference type="Pfam" id="PF00085">
    <property type="entry name" value="Thioredoxin"/>
    <property type="match status" value="1"/>
</dbReference>
<evidence type="ECO:0000256" key="2">
    <source>
        <dbReference type="ARBA" id="ARBA00006347"/>
    </source>
</evidence>
<evidence type="ECO:0000313" key="12">
    <source>
        <dbReference type="EMBL" id="ONK78720.1"/>
    </source>
</evidence>
<dbReference type="NCBIfam" id="TIGR01126">
    <property type="entry name" value="pdi_dom"/>
    <property type="match status" value="1"/>
</dbReference>
<dbReference type="Proteomes" id="UP000243459">
    <property type="component" value="Chromosome 2"/>
</dbReference>
<keyword evidence="13" id="KW-1185">Reference proteome</keyword>
<evidence type="ECO:0000313" key="13">
    <source>
        <dbReference type="Proteomes" id="UP000243459"/>
    </source>
</evidence>
<protein>
    <recommendedName>
        <fullName evidence="3">protein disulfide-isomerase</fullName>
        <ecNumber evidence="3">5.3.4.1</ecNumber>
    </recommendedName>
</protein>
<dbReference type="AlphaFoldDB" id="A0A5P1FPY5"/>
<dbReference type="InterPro" id="IPR005788">
    <property type="entry name" value="PDI_thioredoxin-like_dom"/>
</dbReference>
<gene>
    <name evidence="12" type="ORF">A4U43_C02F21730</name>
</gene>
<evidence type="ECO:0000256" key="5">
    <source>
        <dbReference type="ARBA" id="ARBA00022737"/>
    </source>
</evidence>
<comment type="catalytic activity">
    <reaction evidence="1">
        <text>Catalyzes the rearrangement of -S-S- bonds in proteins.</text>
        <dbReference type="EC" id="5.3.4.1"/>
    </reaction>
</comment>
<keyword evidence="7" id="KW-0413">Isomerase</keyword>
<dbReference type="Gramene" id="ONK78720">
    <property type="protein sequence ID" value="ONK78720"/>
    <property type="gene ID" value="A4U43_C02F21730"/>
</dbReference>
<dbReference type="PROSITE" id="PS51352">
    <property type="entry name" value="THIOREDOXIN_2"/>
    <property type="match status" value="1"/>
</dbReference>
<dbReference type="PANTHER" id="PTHR45672:SF11">
    <property type="entry name" value="PROTEIN DISULFIDE-ISOMERASE C17H9.14C"/>
    <property type="match status" value="1"/>
</dbReference>
<comment type="similarity">
    <text evidence="2 9">Belongs to the protein disulfide isomerase family.</text>
</comment>
<evidence type="ECO:0000256" key="6">
    <source>
        <dbReference type="ARBA" id="ARBA00023157"/>
    </source>
</evidence>
<sequence length="305" mass="33238">MVRSKTLLLLISLQTLALALLLSPSLADDGDVVVLTASNFENEVGGDRGALVEFYAPWYEGARTAEALTEFLNTEGGTNVKLATVPSSVVVLTSESFDQIVLDENKDVLVEFYAPWCGHCKNLAPTYEKVANAFKLEEDVVIANLDADNYKDLAEKYGVSGYPTLKFFPKNNKAGEDYDGGRDVDDFVTFINEKCGTSRDAKGQLTSQAGVVASLESLVKEFTSAADDERKAVLTRIEEEVGKLKGSAARYGKVYLKVAKGSIEKGAGYAKKESERLQRMLEKSISPLKADEFTVKKNILSIFAA</sequence>
<dbReference type="PROSITE" id="PS00194">
    <property type="entry name" value="THIOREDOXIN_1"/>
    <property type="match status" value="1"/>
</dbReference>
<dbReference type="InterPro" id="IPR013766">
    <property type="entry name" value="Thioredoxin_domain"/>
</dbReference>
<feature type="signal peptide" evidence="10">
    <location>
        <begin position="1"/>
        <end position="27"/>
    </location>
</feature>
<dbReference type="SUPFAM" id="SSF52833">
    <property type="entry name" value="Thioredoxin-like"/>
    <property type="match status" value="2"/>
</dbReference>
<name>A0A5P1FPY5_ASPOF</name>
<dbReference type="SUPFAM" id="SSF47933">
    <property type="entry name" value="ERP29 C domain-like"/>
    <property type="match status" value="1"/>
</dbReference>
<accession>A0A5P1FPY5</accession>
<keyword evidence="5" id="KW-0677">Repeat</keyword>
<evidence type="ECO:0000256" key="8">
    <source>
        <dbReference type="ARBA" id="ARBA00023284"/>
    </source>
</evidence>
<dbReference type="EMBL" id="CM007382">
    <property type="protein sequence ID" value="ONK78720.1"/>
    <property type="molecule type" value="Genomic_DNA"/>
</dbReference>
<dbReference type="CDD" id="cd00238">
    <property type="entry name" value="ERp29c"/>
    <property type="match status" value="1"/>
</dbReference>
<feature type="domain" description="Thioredoxin" evidence="11">
    <location>
        <begin position="59"/>
        <end position="196"/>
    </location>
</feature>
<dbReference type="InterPro" id="IPR036356">
    <property type="entry name" value="ERp29_C_sf"/>
</dbReference>
<dbReference type="FunFam" id="3.40.30.10:FF:000032">
    <property type="entry name" value="Protein disulfide-isomerase A6 homolog"/>
    <property type="match status" value="1"/>
</dbReference>
<dbReference type="Gene3D" id="1.20.1150.12">
    <property type="entry name" value="Endoplasmic reticulum resident protein 29, C-terminal domain"/>
    <property type="match status" value="1"/>
</dbReference>
<dbReference type="OMA" id="FINEHAG"/>
<dbReference type="PANTHER" id="PTHR45672">
    <property type="entry name" value="PROTEIN DISULFIDE-ISOMERASE C17H9.14C-RELATED"/>
    <property type="match status" value="1"/>
</dbReference>
<feature type="chain" id="PRO_5024284606" description="protein disulfide-isomerase" evidence="10">
    <location>
        <begin position="28"/>
        <end position="305"/>
    </location>
</feature>
<evidence type="ECO:0000256" key="9">
    <source>
        <dbReference type="RuleBase" id="RU004208"/>
    </source>
</evidence>
<dbReference type="InterPro" id="IPR036249">
    <property type="entry name" value="Thioredoxin-like_sf"/>
</dbReference>
<evidence type="ECO:0000256" key="4">
    <source>
        <dbReference type="ARBA" id="ARBA00022729"/>
    </source>
</evidence>
<organism evidence="12 13">
    <name type="scientific">Asparagus officinalis</name>
    <name type="common">Garden asparagus</name>
    <dbReference type="NCBI Taxonomy" id="4686"/>
    <lineage>
        <taxon>Eukaryota</taxon>
        <taxon>Viridiplantae</taxon>
        <taxon>Streptophyta</taxon>
        <taxon>Embryophyta</taxon>
        <taxon>Tracheophyta</taxon>
        <taxon>Spermatophyta</taxon>
        <taxon>Magnoliopsida</taxon>
        <taxon>Liliopsida</taxon>
        <taxon>Asparagales</taxon>
        <taxon>Asparagaceae</taxon>
        <taxon>Asparagoideae</taxon>
        <taxon>Asparagus</taxon>
    </lineage>
</organism>
<dbReference type="GO" id="GO:0003756">
    <property type="term" value="F:protein disulfide isomerase activity"/>
    <property type="evidence" value="ECO:0007669"/>
    <property type="project" value="UniProtKB-EC"/>
</dbReference>
<dbReference type="Pfam" id="PF07749">
    <property type="entry name" value="ERp29"/>
    <property type="match status" value="1"/>
</dbReference>
<keyword evidence="6" id="KW-1015">Disulfide bond</keyword>
<dbReference type="InterPro" id="IPR017937">
    <property type="entry name" value="Thioredoxin_CS"/>
</dbReference>
<dbReference type="GO" id="GO:0005783">
    <property type="term" value="C:endoplasmic reticulum"/>
    <property type="evidence" value="ECO:0007669"/>
    <property type="project" value="InterPro"/>
</dbReference>
<evidence type="ECO:0000256" key="7">
    <source>
        <dbReference type="ARBA" id="ARBA00023235"/>
    </source>
</evidence>
<reference evidence="13" key="1">
    <citation type="journal article" date="2017" name="Nat. Commun.">
        <title>The asparagus genome sheds light on the origin and evolution of a young Y chromosome.</title>
        <authorList>
            <person name="Harkess A."/>
            <person name="Zhou J."/>
            <person name="Xu C."/>
            <person name="Bowers J.E."/>
            <person name="Van der Hulst R."/>
            <person name="Ayyampalayam S."/>
            <person name="Mercati F."/>
            <person name="Riccardi P."/>
            <person name="McKain M.R."/>
            <person name="Kakrana A."/>
            <person name="Tang H."/>
            <person name="Ray J."/>
            <person name="Groenendijk J."/>
            <person name="Arikit S."/>
            <person name="Mathioni S.M."/>
            <person name="Nakano M."/>
            <person name="Shan H."/>
            <person name="Telgmann-Rauber A."/>
            <person name="Kanno A."/>
            <person name="Yue Z."/>
            <person name="Chen H."/>
            <person name="Li W."/>
            <person name="Chen Y."/>
            <person name="Xu X."/>
            <person name="Zhang Y."/>
            <person name="Luo S."/>
            <person name="Chen H."/>
            <person name="Gao J."/>
            <person name="Mao Z."/>
            <person name="Pires J.C."/>
            <person name="Luo M."/>
            <person name="Kudrna D."/>
            <person name="Wing R.A."/>
            <person name="Meyers B.C."/>
            <person name="Yi K."/>
            <person name="Kong H."/>
            <person name="Lavrijsen P."/>
            <person name="Sunseri F."/>
            <person name="Falavigna A."/>
            <person name="Ye Y."/>
            <person name="Leebens-Mack J.H."/>
            <person name="Chen G."/>
        </authorList>
    </citation>
    <scope>NUCLEOTIDE SEQUENCE [LARGE SCALE GENOMIC DNA]</scope>
    <source>
        <strain evidence="13">cv. DH0086</strain>
    </source>
</reference>
<evidence type="ECO:0000256" key="10">
    <source>
        <dbReference type="SAM" id="SignalP"/>
    </source>
</evidence>
<dbReference type="InterPro" id="IPR051063">
    <property type="entry name" value="PDI"/>
</dbReference>
<dbReference type="CDD" id="cd02998">
    <property type="entry name" value="PDI_a_ERp38"/>
    <property type="match status" value="1"/>
</dbReference>
<proteinExistence type="inferred from homology"/>
<dbReference type="EC" id="5.3.4.1" evidence="3"/>